<dbReference type="AlphaFoldDB" id="A0A6J4MYJ6"/>
<dbReference type="EMBL" id="CADCTR010002877">
    <property type="protein sequence ID" value="CAA9372490.1"/>
    <property type="molecule type" value="Genomic_DNA"/>
</dbReference>
<feature type="non-terminal residue" evidence="1">
    <location>
        <position position="38"/>
    </location>
</feature>
<gene>
    <name evidence="1" type="ORF">AVDCRST_MAG93-8528</name>
</gene>
<proteinExistence type="predicted"/>
<protein>
    <submittedName>
        <fullName evidence="1">Uncharacterized protein</fullName>
    </submittedName>
</protein>
<name>A0A6J4MYJ6_9CHLR</name>
<accession>A0A6J4MYJ6</accession>
<sequence>MIFIERFLTQQSFGEGIQTGSFATKQIECFLMRLVDDA</sequence>
<organism evidence="1">
    <name type="scientific">uncultured Chloroflexia bacterium</name>
    <dbReference type="NCBI Taxonomy" id="1672391"/>
    <lineage>
        <taxon>Bacteria</taxon>
        <taxon>Bacillati</taxon>
        <taxon>Chloroflexota</taxon>
        <taxon>Chloroflexia</taxon>
        <taxon>environmental samples</taxon>
    </lineage>
</organism>
<evidence type="ECO:0000313" key="1">
    <source>
        <dbReference type="EMBL" id="CAA9372490.1"/>
    </source>
</evidence>
<reference evidence="1" key="1">
    <citation type="submission" date="2020-02" db="EMBL/GenBank/DDBJ databases">
        <authorList>
            <person name="Meier V. D."/>
        </authorList>
    </citation>
    <scope>NUCLEOTIDE SEQUENCE</scope>
    <source>
        <strain evidence="1">AVDCRST_MAG93</strain>
    </source>
</reference>